<proteinExistence type="predicted"/>
<dbReference type="EMBL" id="KN880600">
    <property type="protein sequence ID" value="KIY65204.1"/>
    <property type="molecule type" value="Genomic_DNA"/>
</dbReference>
<protein>
    <recommendedName>
        <fullName evidence="3">Arrestin-like N-terminal domain-containing protein</fullName>
    </recommendedName>
</protein>
<keyword evidence="2" id="KW-1185">Reference proteome</keyword>
<evidence type="ECO:0008006" key="3">
    <source>
        <dbReference type="Google" id="ProtNLM"/>
    </source>
</evidence>
<reference evidence="1 2" key="1">
    <citation type="journal article" date="2015" name="Fungal Genet. Biol.">
        <title>Evolution of novel wood decay mechanisms in Agaricales revealed by the genome sequences of Fistulina hepatica and Cylindrobasidium torrendii.</title>
        <authorList>
            <person name="Floudas D."/>
            <person name="Held B.W."/>
            <person name="Riley R."/>
            <person name="Nagy L.G."/>
            <person name="Koehler G."/>
            <person name="Ransdell A.S."/>
            <person name="Younus H."/>
            <person name="Chow J."/>
            <person name="Chiniquy J."/>
            <person name="Lipzen A."/>
            <person name="Tritt A."/>
            <person name="Sun H."/>
            <person name="Haridas S."/>
            <person name="LaButti K."/>
            <person name="Ohm R.A."/>
            <person name="Kues U."/>
            <person name="Blanchette R.A."/>
            <person name="Grigoriev I.V."/>
            <person name="Minto R.E."/>
            <person name="Hibbett D.S."/>
        </authorList>
    </citation>
    <scope>NUCLEOTIDE SEQUENCE [LARGE SCALE GENOMIC DNA]</scope>
    <source>
        <strain evidence="1 2">FP15055 ss-10</strain>
    </source>
</reference>
<dbReference type="STRING" id="1314674.A0A0D7B4X2"/>
<dbReference type="Proteomes" id="UP000054007">
    <property type="component" value="Unassembled WGS sequence"/>
</dbReference>
<dbReference type="OrthoDB" id="2586076at2759"/>
<gene>
    <name evidence="1" type="ORF">CYLTODRAFT_424555</name>
</gene>
<accession>A0A0D7B4X2</accession>
<evidence type="ECO:0000313" key="1">
    <source>
        <dbReference type="EMBL" id="KIY65204.1"/>
    </source>
</evidence>
<sequence length="449" mass="49714">MDPELDVPLDIQLPAYELDVVERSPTYSERPGLSEIRLHPEPLSPNPSCSTQHWRCETKHMKIDLGPHIWGLSSPSYGQNGTVVGSIRLTGQRLNIEQLSVTFEGRLTTFRPYYGPNSDTAATVVSHTVQLYSACTGVAFPWDKEHHFSMPIPSEVNTPGGSTVPTPPSYNCYFYGSALGLAYSIKIDLVHKSNGIRKHESKVIPVYYLPKSRPTEPQLSTIPRPARLQDDSPLYLSWLDKVHTTPVIPSWPSRCKQSLEPFEKSIFLSLPDPLVACSGDNLPFGISLIYPSDPALAKILTRCIRVTLVKRILFGPRRRLLGKSDDTESAHSEWVLDTGELKSQNEFAEGVRLLRGFVKVGGRGREASWHVDCTGVQYLLKLSIVPPKHMACYIPVFSAEVPVEVTTDHWDPLAYREESSLDGIPTPAIGLASDPSANWIGTSAYGSVV</sequence>
<dbReference type="AlphaFoldDB" id="A0A0D7B4X2"/>
<name>A0A0D7B4X2_9AGAR</name>
<organism evidence="1 2">
    <name type="scientific">Cylindrobasidium torrendii FP15055 ss-10</name>
    <dbReference type="NCBI Taxonomy" id="1314674"/>
    <lineage>
        <taxon>Eukaryota</taxon>
        <taxon>Fungi</taxon>
        <taxon>Dikarya</taxon>
        <taxon>Basidiomycota</taxon>
        <taxon>Agaricomycotina</taxon>
        <taxon>Agaricomycetes</taxon>
        <taxon>Agaricomycetidae</taxon>
        <taxon>Agaricales</taxon>
        <taxon>Marasmiineae</taxon>
        <taxon>Physalacriaceae</taxon>
        <taxon>Cylindrobasidium</taxon>
    </lineage>
</organism>
<evidence type="ECO:0000313" key="2">
    <source>
        <dbReference type="Proteomes" id="UP000054007"/>
    </source>
</evidence>